<dbReference type="InterPro" id="IPR029068">
    <property type="entry name" value="Glyas_Bleomycin-R_OHBP_Dase"/>
</dbReference>
<dbReference type="InterPro" id="IPR037523">
    <property type="entry name" value="VOC_core"/>
</dbReference>
<dbReference type="SUPFAM" id="SSF54593">
    <property type="entry name" value="Glyoxalase/Bleomycin resistance protein/Dihydroxybiphenyl dioxygenase"/>
    <property type="match status" value="1"/>
</dbReference>
<keyword evidence="3" id="KW-1185">Reference proteome</keyword>
<dbReference type="Gene3D" id="3.10.180.10">
    <property type="entry name" value="2,3-Dihydroxybiphenyl 1,2-Dioxygenase, domain 1"/>
    <property type="match status" value="1"/>
</dbReference>
<feature type="domain" description="VOC" evidence="1">
    <location>
        <begin position="10"/>
        <end position="135"/>
    </location>
</feature>
<name>A0A6A7Y493_9HYPH</name>
<reference evidence="2 3" key="1">
    <citation type="submission" date="2019-09" db="EMBL/GenBank/DDBJ databases">
        <title>Segnochrobactrum spirostomi gen. nov., sp. nov., isolated from the ciliate Spirostomum cf. yagiui and description of a novel family, Segnochrobactraceae fam. nov. within the order Rhizobiales of the class Alphaproteobacteria.</title>
        <authorList>
            <person name="Akter S."/>
            <person name="Shazib S.U.A."/>
            <person name="Shin M.K."/>
        </authorList>
    </citation>
    <scope>NUCLEOTIDE SEQUENCE [LARGE SCALE GENOMIC DNA]</scope>
    <source>
        <strain evidence="2 3">Sp-1</strain>
    </source>
</reference>
<dbReference type="PANTHER" id="PTHR21366">
    <property type="entry name" value="GLYOXALASE FAMILY PROTEIN"/>
    <property type="match status" value="1"/>
</dbReference>
<evidence type="ECO:0000313" key="2">
    <source>
        <dbReference type="EMBL" id="MQT13953.1"/>
    </source>
</evidence>
<dbReference type="PANTHER" id="PTHR21366:SF22">
    <property type="entry name" value="VOC DOMAIN-CONTAINING PROTEIN"/>
    <property type="match status" value="1"/>
</dbReference>
<dbReference type="InterPro" id="IPR050383">
    <property type="entry name" value="GlyoxalaseI/FosfomycinResist"/>
</dbReference>
<dbReference type="Pfam" id="PF00903">
    <property type="entry name" value="Glyoxalase"/>
    <property type="match status" value="1"/>
</dbReference>
<comment type="caution">
    <text evidence="2">The sequence shown here is derived from an EMBL/GenBank/DDBJ whole genome shotgun (WGS) entry which is preliminary data.</text>
</comment>
<dbReference type="InterPro" id="IPR004360">
    <property type="entry name" value="Glyas_Fos-R_dOase_dom"/>
</dbReference>
<gene>
    <name evidence="2" type="ORF">F0357_15155</name>
</gene>
<dbReference type="PROSITE" id="PS51819">
    <property type="entry name" value="VOC"/>
    <property type="match status" value="1"/>
</dbReference>
<dbReference type="RefSeq" id="WP_153483672.1">
    <property type="nucleotide sequence ID" value="NZ_VWNA01000001.1"/>
</dbReference>
<protein>
    <submittedName>
        <fullName evidence="2">Glyoxalase</fullName>
    </submittedName>
</protein>
<accession>A0A6A7Y493</accession>
<sequence>MTINAPPLHGILETALYVADLGAAAAFYIDVVGLPVLYRDERLAAFGVGGRDVLLLFLGGASSQEMHLPGGTIPPHDGAGRIHMAFAVGADDLAAWETRLTDAGVAIVGRTAWPSGGHSLYVRDPDGHLIEFATPGIWTFP</sequence>
<evidence type="ECO:0000313" key="3">
    <source>
        <dbReference type="Proteomes" id="UP000332515"/>
    </source>
</evidence>
<evidence type="ECO:0000259" key="1">
    <source>
        <dbReference type="PROSITE" id="PS51819"/>
    </source>
</evidence>
<dbReference type="EMBL" id="VWNA01000001">
    <property type="protein sequence ID" value="MQT13953.1"/>
    <property type="molecule type" value="Genomic_DNA"/>
</dbReference>
<dbReference type="AlphaFoldDB" id="A0A6A7Y493"/>
<dbReference type="Proteomes" id="UP000332515">
    <property type="component" value="Unassembled WGS sequence"/>
</dbReference>
<organism evidence="2 3">
    <name type="scientific">Segnochrobactrum spirostomi</name>
    <dbReference type="NCBI Taxonomy" id="2608987"/>
    <lineage>
        <taxon>Bacteria</taxon>
        <taxon>Pseudomonadati</taxon>
        <taxon>Pseudomonadota</taxon>
        <taxon>Alphaproteobacteria</taxon>
        <taxon>Hyphomicrobiales</taxon>
        <taxon>Segnochrobactraceae</taxon>
        <taxon>Segnochrobactrum</taxon>
    </lineage>
</organism>
<proteinExistence type="predicted"/>